<dbReference type="PANTHER" id="PTHR42663:SF6">
    <property type="entry name" value="HYDROLASE C777.06C-RELATED"/>
    <property type="match status" value="1"/>
</dbReference>
<dbReference type="RefSeq" id="WP_076179319.1">
    <property type="nucleotide sequence ID" value="NZ_MKQP01000027.1"/>
</dbReference>
<protein>
    <submittedName>
        <fullName evidence="4">MBL fold metallo-hydrolase</fullName>
    </submittedName>
</protein>
<proteinExistence type="predicted"/>
<evidence type="ECO:0000256" key="3">
    <source>
        <dbReference type="ARBA" id="ARBA00048505"/>
    </source>
</evidence>
<sequence length="245" mass="27500">MSLSLQMLGTGNAFAKKYFNNNGLLLDENYTLLIDCGITAPLAMHRLGKSFNDVNATLITHIHADHVGGLEELALTLKHVHGKKMTLLLPETLIEPLWNNTLKGGLYQEDAVSSLSDIFEVKPLQPEITYNLSPTLSLEIVQTPHIPGKNSYSLLINNEIFYSADMTFQPDLLISLVRERGIRIILHDCQLGGTGVVHTTLEELMSLPKAVRERIKLMHYSDEQPDFVGLTGEMEFLEQHVNYKF</sequence>
<gene>
    <name evidence="4" type="ORF">BJP51_21095</name>
</gene>
<keyword evidence="4" id="KW-0378">Hydrolase</keyword>
<reference evidence="4 5" key="1">
    <citation type="submission" date="2016-10" db="EMBL/GenBank/DDBJ databases">
        <title>Paenibacillus species isolates.</title>
        <authorList>
            <person name="Beno S.M."/>
        </authorList>
    </citation>
    <scope>NUCLEOTIDE SEQUENCE [LARGE SCALE GENOMIC DNA]</scope>
    <source>
        <strain evidence="4 5">FSL H7-0604</strain>
    </source>
</reference>
<dbReference type="GO" id="GO:0016787">
    <property type="term" value="F:hydrolase activity"/>
    <property type="evidence" value="ECO:0007669"/>
    <property type="project" value="UniProtKB-KW"/>
</dbReference>
<dbReference type="GO" id="GO:0046872">
    <property type="term" value="F:metal ion binding"/>
    <property type="evidence" value="ECO:0007669"/>
    <property type="project" value="UniProtKB-KW"/>
</dbReference>
<evidence type="ECO:0000313" key="5">
    <source>
        <dbReference type="Proteomes" id="UP000187465"/>
    </source>
</evidence>
<dbReference type="InterPro" id="IPR001279">
    <property type="entry name" value="Metallo-B-lactamas"/>
</dbReference>
<dbReference type="InterPro" id="IPR036866">
    <property type="entry name" value="RibonucZ/Hydroxyglut_hydro"/>
</dbReference>
<dbReference type="Proteomes" id="UP000187465">
    <property type="component" value="Unassembled WGS sequence"/>
</dbReference>
<name>A0A1R0X6B0_9BACL</name>
<evidence type="ECO:0000256" key="1">
    <source>
        <dbReference type="ARBA" id="ARBA00034221"/>
    </source>
</evidence>
<dbReference type="Gene3D" id="3.60.15.10">
    <property type="entry name" value="Ribonuclease Z/Hydroxyacylglutathione hydrolase-like"/>
    <property type="match status" value="1"/>
</dbReference>
<dbReference type="EMBL" id="MKQP01000027">
    <property type="protein sequence ID" value="OMD30056.1"/>
    <property type="molecule type" value="Genomic_DNA"/>
</dbReference>
<dbReference type="SUPFAM" id="SSF56281">
    <property type="entry name" value="Metallo-hydrolase/oxidoreductase"/>
    <property type="match status" value="1"/>
</dbReference>
<organism evidence="4 5">
    <name type="scientific">Paenibacillus odorifer</name>
    <dbReference type="NCBI Taxonomy" id="189426"/>
    <lineage>
        <taxon>Bacteria</taxon>
        <taxon>Bacillati</taxon>
        <taxon>Bacillota</taxon>
        <taxon>Bacilli</taxon>
        <taxon>Bacillales</taxon>
        <taxon>Paenibacillaceae</taxon>
        <taxon>Paenibacillus</taxon>
    </lineage>
</organism>
<dbReference type="AlphaFoldDB" id="A0A1R0X6B0"/>
<dbReference type="Pfam" id="PF23023">
    <property type="entry name" value="Anti-Pycsar_Apyc1"/>
    <property type="match status" value="1"/>
</dbReference>
<comment type="function">
    <text evidence="2">Counteracts the endogenous Pycsar antiviral defense system. Phosphodiesterase that enables metal-dependent hydrolysis of host cyclic nucleotide Pycsar defense signals such as cCMP and cUMP.</text>
</comment>
<dbReference type="PANTHER" id="PTHR42663">
    <property type="entry name" value="HYDROLASE C777.06C-RELATED-RELATED"/>
    <property type="match status" value="1"/>
</dbReference>
<evidence type="ECO:0000256" key="2">
    <source>
        <dbReference type="ARBA" id="ARBA00034301"/>
    </source>
</evidence>
<evidence type="ECO:0000313" key="4">
    <source>
        <dbReference type="EMBL" id="OMD30056.1"/>
    </source>
</evidence>
<comment type="catalytic activity">
    <reaction evidence="3">
        <text>3',5'-cyclic UMP + H2O = UMP + H(+)</text>
        <dbReference type="Rhea" id="RHEA:70575"/>
        <dbReference type="ChEBI" id="CHEBI:15377"/>
        <dbReference type="ChEBI" id="CHEBI:15378"/>
        <dbReference type="ChEBI" id="CHEBI:57865"/>
        <dbReference type="ChEBI" id="CHEBI:184387"/>
    </reaction>
    <physiologicalReaction direction="left-to-right" evidence="3">
        <dbReference type="Rhea" id="RHEA:70576"/>
    </physiologicalReaction>
</comment>
<comment type="caution">
    <text evidence="4">The sequence shown here is derived from an EMBL/GenBank/DDBJ whole genome shotgun (WGS) entry which is preliminary data.</text>
</comment>
<accession>A0A1R0X6B0</accession>
<dbReference type="SMART" id="SM00849">
    <property type="entry name" value="Lactamase_B"/>
    <property type="match status" value="1"/>
</dbReference>
<comment type="catalytic activity">
    <reaction evidence="1">
        <text>3',5'-cyclic CMP + H2O = CMP + H(+)</text>
        <dbReference type="Rhea" id="RHEA:72675"/>
        <dbReference type="ChEBI" id="CHEBI:15377"/>
        <dbReference type="ChEBI" id="CHEBI:15378"/>
        <dbReference type="ChEBI" id="CHEBI:58003"/>
        <dbReference type="ChEBI" id="CHEBI:60377"/>
    </reaction>
    <physiologicalReaction direction="left-to-right" evidence="1">
        <dbReference type="Rhea" id="RHEA:72676"/>
    </physiologicalReaction>
</comment>